<accession>A0A812Q3S4</accession>
<protein>
    <submittedName>
        <fullName evidence="2">Nek5 protein</fullName>
    </submittedName>
</protein>
<dbReference type="EMBL" id="CAJNDS010002213">
    <property type="protein sequence ID" value="CAE7375895.1"/>
    <property type="molecule type" value="Genomic_DNA"/>
</dbReference>
<organism evidence="2 3">
    <name type="scientific">Symbiodinium natans</name>
    <dbReference type="NCBI Taxonomy" id="878477"/>
    <lineage>
        <taxon>Eukaryota</taxon>
        <taxon>Sar</taxon>
        <taxon>Alveolata</taxon>
        <taxon>Dinophyceae</taxon>
        <taxon>Suessiales</taxon>
        <taxon>Symbiodiniaceae</taxon>
        <taxon>Symbiodinium</taxon>
    </lineage>
</organism>
<evidence type="ECO:0000313" key="3">
    <source>
        <dbReference type="Proteomes" id="UP000604046"/>
    </source>
</evidence>
<proteinExistence type="predicted"/>
<name>A0A812Q3S4_9DINO</name>
<evidence type="ECO:0000256" key="1">
    <source>
        <dbReference type="SAM" id="MobiDB-lite"/>
    </source>
</evidence>
<gene>
    <name evidence="2" type="primary">Nek5</name>
    <name evidence="2" type="ORF">SNAT2548_LOCUS20533</name>
</gene>
<comment type="caution">
    <text evidence="2">The sequence shown here is derived from an EMBL/GenBank/DDBJ whole genome shotgun (WGS) entry which is preliminary data.</text>
</comment>
<sequence length="603" mass="65979">MVAKRASSKQPDQSQDAKKIKMKPVAQADTAADSAQKPDVPASTGALLRSSAEMLIESSKGQHSSLRQIADFILLPMLDELQWLDEQPDDPGGRLAATPDLYREAMTKDGKCCCVVPFRWIGLALEHQDMVPVYGTVLRCYNHFFANAGPAAIMKFPTVVQAQSNEALPVKGCYETMDGAVFRLAWLLGYSKSLGDPAELAKYRSAALSIPVIFEAVSDCIIKKIQLDQDKKATEEFAGLIGYKLTRIAVQAQEELKKKNKPCGQEQVYAYLKKEVDWTKADAVSLKSVQMAIKVHSRLSSHACNILDQFESIYSKDFPFCLVQGLDAVCQKTAVPSNPGLATRFLEYVLEATFVRQLRGHPNNTGKEGREKMKDLSGLYLAIRRMTLHMVYKVPKAADLGGFLEFHARNPKGLPAGLGKVAELPPATSVAEKMLREAVFILMDGGCDSIITKLLSQSALMGAEALLADPEMEGSLHFQALLEKQVEEEAEKQAKLLLQQQVAQPEGQDDAGDEKTVADENTQEAAQPDSLAKSETASDTVMESQLDELPEEEQEQPPSAPCSWATAFPSLIIPKSMQGTLAGLDEGVFWNLHRFASASLLVA</sequence>
<feature type="compositionally biased region" description="Polar residues" evidence="1">
    <location>
        <begin position="533"/>
        <end position="542"/>
    </location>
</feature>
<feature type="region of interest" description="Disordered" evidence="1">
    <location>
        <begin position="1"/>
        <end position="42"/>
    </location>
</feature>
<keyword evidence="3" id="KW-1185">Reference proteome</keyword>
<feature type="compositionally biased region" description="Acidic residues" evidence="1">
    <location>
        <begin position="545"/>
        <end position="555"/>
    </location>
</feature>
<reference evidence="2" key="1">
    <citation type="submission" date="2021-02" db="EMBL/GenBank/DDBJ databases">
        <authorList>
            <person name="Dougan E. K."/>
            <person name="Rhodes N."/>
            <person name="Thang M."/>
            <person name="Chan C."/>
        </authorList>
    </citation>
    <scope>NUCLEOTIDE SEQUENCE</scope>
</reference>
<dbReference type="Proteomes" id="UP000604046">
    <property type="component" value="Unassembled WGS sequence"/>
</dbReference>
<dbReference type="AlphaFoldDB" id="A0A812Q3S4"/>
<feature type="region of interest" description="Disordered" evidence="1">
    <location>
        <begin position="501"/>
        <end position="562"/>
    </location>
</feature>
<evidence type="ECO:0000313" key="2">
    <source>
        <dbReference type="EMBL" id="CAE7375895.1"/>
    </source>
</evidence>